<dbReference type="PROSITE" id="PS50181">
    <property type="entry name" value="FBOX"/>
    <property type="match status" value="1"/>
</dbReference>
<protein>
    <recommendedName>
        <fullName evidence="1">F-box domain-containing protein</fullName>
    </recommendedName>
</protein>
<dbReference type="Proteomes" id="UP001476247">
    <property type="component" value="Unassembled WGS sequence"/>
</dbReference>
<organism evidence="2 3">
    <name type="scientific">Helicostylum pulchrum</name>
    <dbReference type="NCBI Taxonomy" id="562976"/>
    <lineage>
        <taxon>Eukaryota</taxon>
        <taxon>Fungi</taxon>
        <taxon>Fungi incertae sedis</taxon>
        <taxon>Mucoromycota</taxon>
        <taxon>Mucoromycotina</taxon>
        <taxon>Mucoromycetes</taxon>
        <taxon>Mucorales</taxon>
        <taxon>Mucorineae</taxon>
        <taxon>Mucoraceae</taxon>
        <taxon>Helicostylum</taxon>
    </lineage>
</organism>
<sequence>MDKLPREVLVLINSYLDVPTRISYIRVCKYVYSVVNQALCQHLTLTSPDQFDKVFVAFKQQKEKRHQVSSLQLFGCDLDVFTLLSLPDLFPNLKRLVLDSTIVNSLCYHRSLRQFEKLKNLERLDIIIRNGFNFTVALFSSTTLAKLTYLKIKGIENMAESIRTVVDNIAKIPALTTLELEDFLIGLDDLELIDNGLKNLTKLVLKKVHFINKPSIRIITRGETAILMDRDGKECTIQPNSVLRSFYMSKLQIQNSPGSGALKKKLDSLIQYVTLKYSSLDSLTLEATYLDGGRIYPVHSFQQNILDLISRMSNLTHYAIQLEPLSDSVTHAIEQNENMKLKSIDVRVDGRAIEIQFTNMIKPCYTNTIESLRIKDIANQFRPNFHYTDYMIYHITQFKHLTKLELDTTEMCGHDYGFLVNIIQKMPNLNTLALGKFTCDPIIYPTFNINAIARSNIKNLKLGLVVRRKGTRSLINDIFKFCIKSCPYLVDFEVIGKLHCNWGNINLDFRNNLHIQSLKVDIKGCLFYTFNALSFGSDVLEPYSQYKVPLSYSIPYLDPSLPTPPDLKGYFFVNILSDKYISFSLAEPKIKI</sequence>
<evidence type="ECO:0000313" key="2">
    <source>
        <dbReference type="EMBL" id="GAA5798114.1"/>
    </source>
</evidence>
<gene>
    <name evidence="2" type="ORF">HPULCUR_003514</name>
</gene>
<dbReference type="InterPro" id="IPR001810">
    <property type="entry name" value="F-box_dom"/>
</dbReference>
<keyword evidence="3" id="KW-1185">Reference proteome</keyword>
<evidence type="ECO:0000313" key="3">
    <source>
        <dbReference type="Proteomes" id="UP001476247"/>
    </source>
</evidence>
<proteinExistence type="predicted"/>
<name>A0ABP9XTK7_9FUNG</name>
<accession>A0ABP9XTK7</accession>
<dbReference type="Gene3D" id="3.80.10.10">
    <property type="entry name" value="Ribonuclease Inhibitor"/>
    <property type="match status" value="2"/>
</dbReference>
<dbReference type="EMBL" id="BAABUJ010000009">
    <property type="protein sequence ID" value="GAA5798114.1"/>
    <property type="molecule type" value="Genomic_DNA"/>
</dbReference>
<comment type="caution">
    <text evidence="2">The sequence shown here is derived from an EMBL/GenBank/DDBJ whole genome shotgun (WGS) entry which is preliminary data.</text>
</comment>
<reference evidence="2 3" key="1">
    <citation type="submission" date="2024-04" db="EMBL/GenBank/DDBJ databases">
        <title>genome sequences of Mucor flavus KT1a and Helicostylum pulchrum KT1b strains isolation_sourced from the surface of a dry-aged beef.</title>
        <authorList>
            <person name="Toyotome T."/>
            <person name="Hosono M."/>
            <person name="Torimaru M."/>
            <person name="Fukuda K."/>
            <person name="Mikami N."/>
        </authorList>
    </citation>
    <scope>NUCLEOTIDE SEQUENCE [LARGE SCALE GENOMIC DNA]</scope>
    <source>
        <strain evidence="2 3">KT1b</strain>
    </source>
</reference>
<dbReference type="SUPFAM" id="SSF52047">
    <property type="entry name" value="RNI-like"/>
    <property type="match status" value="1"/>
</dbReference>
<dbReference type="InterPro" id="IPR032675">
    <property type="entry name" value="LRR_dom_sf"/>
</dbReference>
<evidence type="ECO:0000259" key="1">
    <source>
        <dbReference type="PROSITE" id="PS50181"/>
    </source>
</evidence>
<feature type="domain" description="F-box" evidence="1">
    <location>
        <begin position="1"/>
        <end position="54"/>
    </location>
</feature>